<evidence type="ECO:0000256" key="1">
    <source>
        <dbReference type="SAM" id="MobiDB-lite"/>
    </source>
</evidence>
<accession>A0A3N0XHR7</accession>
<name>A0A3N0XHR7_ANAGA</name>
<sequence length="72" mass="7607">MDAEEVEALKAMSEGESDGGEISEASWVCSASDDSSDSDPEPPRKISSPVDYMNMVEVTAAEVAWDGVKLPA</sequence>
<evidence type="ECO:0000313" key="3">
    <source>
        <dbReference type="Proteomes" id="UP000281406"/>
    </source>
</evidence>
<feature type="region of interest" description="Disordered" evidence="1">
    <location>
        <begin position="1"/>
        <end position="48"/>
    </location>
</feature>
<dbReference type="AlphaFoldDB" id="A0A3N0XHR7"/>
<evidence type="ECO:0000313" key="2">
    <source>
        <dbReference type="EMBL" id="ROI27825.1"/>
    </source>
</evidence>
<keyword evidence="3" id="KW-1185">Reference proteome</keyword>
<gene>
    <name evidence="2" type="ORF">DPX16_23147</name>
</gene>
<comment type="caution">
    <text evidence="2">The sequence shown here is derived from an EMBL/GenBank/DDBJ whole genome shotgun (WGS) entry which is preliminary data.</text>
</comment>
<protein>
    <submittedName>
        <fullName evidence="2">Uncharacterized protein</fullName>
    </submittedName>
</protein>
<proteinExistence type="predicted"/>
<dbReference type="EMBL" id="RJVU01073043">
    <property type="protein sequence ID" value="ROI27825.1"/>
    <property type="molecule type" value="Genomic_DNA"/>
</dbReference>
<organism evidence="2 3">
    <name type="scientific">Anabarilius grahami</name>
    <name type="common">Kanglang fish</name>
    <name type="synonym">Barilius grahami</name>
    <dbReference type="NCBI Taxonomy" id="495550"/>
    <lineage>
        <taxon>Eukaryota</taxon>
        <taxon>Metazoa</taxon>
        <taxon>Chordata</taxon>
        <taxon>Craniata</taxon>
        <taxon>Vertebrata</taxon>
        <taxon>Euteleostomi</taxon>
        <taxon>Actinopterygii</taxon>
        <taxon>Neopterygii</taxon>
        <taxon>Teleostei</taxon>
        <taxon>Ostariophysi</taxon>
        <taxon>Cypriniformes</taxon>
        <taxon>Xenocyprididae</taxon>
        <taxon>Xenocypridinae</taxon>
        <taxon>Xenocypridinae incertae sedis</taxon>
        <taxon>Anabarilius</taxon>
    </lineage>
</organism>
<reference evidence="2 3" key="1">
    <citation type="submission" date="2018-10" db="EMBL/GenBank/DDBJ databases">
        <title>Genome assembly for a Yunnan-Guizhou Plateau 3E fish, Anabarilius grahami (Regan), and its evolutionary and genetic applications.</title>
        <authorList>
            <person name="Jiang W."/>
        </authorList>
    </citation>
    <scope>NUCLEOTIDE SEQUENCE [LARGE SCALE GENOMIC DNA]</scope>
    <source>
        <strain evidence="2">AG-KIZ</strain>
        <tissue evidence="2">Muscle</tissue>
    </source>
</reference>
<dbReference type="Proteomes" id="UP000281406">
    <property type="component" value="Unassembled WGS sequence"/>
</dbReference>